<dbReference type="RefSeq" id="WP_023127212.1">
    <property type="nucleotide sequence ID" value="NZ_BAABSN010000001.1"/>
</dbReference>
<dbReference type="PANTHER" id="PTHR30481:SF4">
    <property type="entry name" value="SITE-SPECIFIC DNA-METHYLTRANSFERASE (ADENINE-SPECIFIC)"/>
    <property type="match status" value="1"/>
</dbReference>
<evidence type="ECO:0000256" key="1">
    <source>
        <dbReference type="ARBA" id="ARBA00022603"/>
    </source>
</evidence>
<dbReference type="GO" id="GO:0043565">
    <property type="term" value="F:sequence-specific DNA binding"/>
    <property type="evidence" value="ECO:0007669"/>
    <property type="project" value="TreeGrafter"/>
</dbReference>
<reference evidence="4" key="1">
    <citation type="submission" date="2017-05" db="EMBL/GenBank/DDBJ databases">
        <title>Two decades of blaVIM-2-producing Pseudomonas aeruginosa dissemination: the decisive role of mobile genetic elements and successful clones.</title>
        <authorList>
            <person name="Botelho J."/>
        </authorList>
    </citation>
    <scope>NUCLEOTIDE SEQUENCE</scope>
    <source>
        <strain evidence="4">FFUP_PS_CB5</strain>
    </source>
</reference>
<keyword evidence="3" id="KW-0949">S-adenosyl-L-methionine</keyword>
<dbReference type="PANTHER" id="PTHR30481">
    <property type="entry name" value="DNA ADENINE METHYLASE"/>
    <property type="match status" value="1"/>
</dbReference>
<dbReference type="PIRSF" id="PIRSF000398">
    <property type="entry name" value="M_m6A_EcoRV"/>
    <property type="match status" value="1"/>
</dbReference>
<dbReference type="InterPro" id="IPR012327">
    <property type="entry name" value="MeTrfase_D12"/>
</dbReference>
<dbReference type="InterPro" id="IPR029063">
    <property type="entry name" value="SAM-dependent_MTases_sf"/>
</dbReference>
<dbReference type="GO" id="GO:0032259">
    <property type="term" value="P:methylation"/>
    <property type="evidence" value="ECO:0007669"/>
    <property type="project" value="UniProtKB-KW"/>
</dbReference>
<evidence type="ECO:0000256" key="3">
    <source>
        <dbReference type="ARBA" id="ARBA00022691"/>
    </source>
</evidence>
<proteinExistence type="predicted"/>
<keyword evidence="1 4" id="KW-0489">Methyltransferase</keyword>
<dbReference type="EMBL" id="MF168946">
    <property type="protein sequence ID" value="ATN45562.1"/>
    <property type="molecule type" value="Genomic_DNA"/>
</dbReference>
<dbReference type="GO" id="GO:1904047">
    <property type="term" value="F:S-adenosyl-L-methionine binding"/>
    <property type="evidence" value="ECO:0007669"/>
    <property type="project" value="TreeGrafter"/>
</dbReference>
<evidence type="ECO:0000313" key="4">
    <source>
        <dbReference type="EMBL" id="ATN45562.1"/>
    </source>
</evidence>
<dbReference type="GO" id="GO:0009007">
    <property type="term" value="F:site-specific DNA-methyltransferase (adenine-specific) activity"/>
    <property type="evidence" value="ECO:0007669"/>
    <property type="project" value="UniProtKB-EC"/>
</dbReference>
<dbReference type="GO" id="GO:0009307">
    <property type="term" value="P:DNA restriction-modification system"/>
    <property type="evidence" value="ECO:0007669"/>
    <property type="project" value="InterPro"/>
</dbReference>
<sequence length="285" mass="32282">MTAYRPLLRYHGGKWKLAPWIISHMAEHKTYVEPFGGGGSVLIRKPRAYAEVYNDLDGDVVNLFRVARDRGEELRQALALTPFARGEFDISYDETADTLERARRMIVRSFQGFGSAAASGERTGFRSSSSRSGTSPAMDWRNYPDALSAIIDRLQGVVIENRDAMEVMAHHDRPTTLHYVDPPYVHSTRSPKVRHNDTGKSYRYELSDEQHRDLAVALHRLDGMVIVSGYPCPLYDDLFQDWHCIERAAHADGARQRVECLWLNPSAYQGLAQFDIFKEGNACAC</sequence>
<keyword evidence="2 4" id="KW-0808">Transferase</keyword>
<dbReference type="SUPFAM" id="SSF53335">
    <property type="entry name" value="S-adenosyl-L-methionine-dependent methyltransferases"/>
    <property type="match status" value="1"/>
</dbReference>
<dbReference type="Pfam" id="PF02086">
    <property type="entry name" value="MethyltransfD12"/>
    <property type="match status" value="1"/>
</dbReference>
<name>A0A2D1CSQ4_PSEAI</name>
<dbReference type="Gene3D" id="3.40.50.150">
    <property type="entry name" value="Vaccinia Virus protein VP39"/>
    <property type="match status" value="2"/>
</dbReference>
<evidence type="ECO:0000256" key="2">
    <source>
        <dbReference type="ARBA" id="ARBA00022679"/>
    </source>
</evidence>
<accession>A0A2D1CSQ4</accession>
<protein>
    <submittedName>
        <fullName evidence="4">Methyltransferase</fullName>
    </submittedName>
</protein>
<organism evidence="4">
    <name type="scientific">Pseudomonas aeruginosa</name>
    <dbReference type="NCBI Taxonomy" id="287"/>
    <lineage>
        <taxon>Bacteria</taxon>
        <taxon>Pseudomonadati</taxon>
        <taxon>Pseudomonadota</taxon>
        <taxon>Gammaproteobacteria</taxon>
        <taxon>Pseudomonadales</taxon>
        <taxon>Pseudomonadaceae</taxon>
        <taxon>Pseudomonas</taxon>
    </lineage>
</organism>
<dbReference type="InterPro" id="IPR012263">
    <property type="entry name" value="M_m6A_EcoRV"/>
</dbReference>
<dbReference type="AlphaFoldDB" id="A0A2D1CSQ4"/>
<dbReference type="PRINTS" id="PR00505">
    <property type="entry name" value="D12N6MTFRASE"/>
</dbReference>
<dbReference type="GO" id="GO:0006298">
    <property type="term" value="P:mismatch repair"/>
    <property type="evidence" value="ECO:0007669"/>
    <property type="project" value="TreeGrafter"/>
</dbReference>